<proteinExistence type="predicted"/>
<accession>A0AB34QUM8</accession>
<dbReference type="AlphaFoldDB" id="A0AB34QUM8"/>
<evidence type="ECO:0000313" key="1">
    <source>
        <dbReference type="EMBL" id="KIL17268.1"/>
    </source>
</evidence>
<gene>
    <name evidence="1" type="ORF">B4127_2533</name>
</gene>
<evidence type="ECO:0000313" key="2">
    <source>
        <dbReference type="Proteomes" id="UP000031978"/>
    </source>
</evidence>
<sequence length="141" mass="15244">MMKKGWEKMSDKRAELKKELLKVFFKPLTRTLTVNLEEGGVQMEEKLNDLLSEVAAEASPSDSATTLDVSQPARWIFARLAPGTVISIVTDSGDLIGPVQFVSFDASTGVVFVTQESSVTPTGSATTLLDVDKVESVTFTS</sequence>
<dbReference type="EMBL" id="JXCL01000029">
    <property type="protein sequence ID" value="KIL17268.1"/>
    <property type="molecule type" value="Genomic_DNA"/>
</dbReference>
<protein>
    <recommendedName>
        <fullName evidence="3">CgeA</fullName>
    </recommendedName>
</protein>
<name>A0AB34QUM8_BACPU</name>
<evidence type="ECO:0008006" key="3">
    <source>
        <dbReference type="Google" id="ProtNLM"/>
    </source>
</evidence>
<comment type="caution">
    <text evidence="1">The sequence shown here is derived from an EMBL/GenBank/DDBJ whole genome shotgun (WGS) entry which is preliminary data.</text>
</comment>
<reference evidence="1 2" key="1">
    <citation type="submission" date="2014-12" db="EMBL/GenBank/DDBJ databases">
        <title>Draft Genome Sequences of Five Spore-Forming Food Isolates of Bacillus pumilus.</title>
        <authorList>
            <person name="de Jong A."/>
            <person name="van Heel A.J."/>
            <person name="Montalban-Lopez M."/>
            <person name="Krawczyk A.O."/>
            <person name="Berendsen E.M."/>
            <person name="Wells-Bennik M."/>
            <person name="Kuipers O.P."/>
        </authorList>
    </citation>
    <scope>NUCLEOTIDE SEQUENCE [LARGE SCALE GENOMIC DNA]</scope>
    <source>
        <strain evidence="1 2">B4127</strain>
    </source>
</reference>
<dbReference type="Proteomes" id="UP000031978">
    <property type="component" value="Unassembled WGS sequence"/>
</dbReference>
<organism evidence="1 2">
    <name type="scientific">Bacillus pumilus</name>
    <name type="common">Bacillus mesentericus</name>
    <dbReference type="NCBI Taxonomy" id="1408"/>
    <lineage>
        <taxon>Bacteria</taxon>
        <taxon>Bacillati</taxon>
        <taxon>Bacillota</taxon>
        <taxon>Bacilli</taxon>
        <taxon>Bacillales</taxon>
        <taxon>Bacillaceae</taxon>
        <taxon>Bacillus</taxon>
    </lineage>
</organism>